<protein>
    <submittedName>
        <fullName evidence="2">Uncharacterized protein</fullName>
    </submittedName>
</protein>
<dbReference type="EMBL" id="CP089278">
    <property type="protein sequence ID" value="USP79490.1"/>
    <property type="molecule type" value="Genomic_DNA"/>
</dbReference>
<feature type="region of interest" description="Disordered" evidence="1">
    <location>
        <begin position="265"/>
        <end position="289"/>
    </location>
</feature>
<dbReference type="AlphaFoldDB" id="A0A9Q8ZD21"/>
<evidence type="ECO:0000313" key="2">
    <source>
        <dbReference type="EMBL" id="USP79490.1"/>
    </source>
</evidence>
<dbReference type="OrthoDB" id="62952at2759"/>
<sequence length="382" mass="42535">MAQWSDIPAELRNSIYNALLSRSQIPSEQFNSSEALSLFSVSKQLHNEASSYFYQHNEICIDTPSPITESATILPPVADRYVRFLRRLRVRATIGCTDAIIHSRIASTIWSLASTEAKLDNVHISIQSSLSRLISSRVDDSVLDHNNPITIALRNLLGRRVAKTVRVHLRGVWFTPFVIFGLESQYRDCLLFVDENGSPLDTSFVQRDPTGVYAATHIIGLGLAKEVTADLPSSDYMSAPAVPSSIATSVGSAFADLDTFSVSDFERQSDDARSDDPKEEPMPGDSFFSGADIEEWEAMTQDFDQHQSDPSGPEDMDMGCNFDDAMDEEDVELEDVTQEDFEAILGNMDDVAHHMANEADITYMTNFAPELLLSRHQLDHLM</sequence>
<evidence type="ECO:0000313" key="3">
    <source>
        <dbReference type="Proteomes" id="UP001056012"/>
    </source>
</evidence>
<dbReference type="PANTHER" id="PTHR42085:SF2">
    <property type="entry name" value="F-BOX DOMAIN-CONTAINING PROTEIN"/>
    <property type="match status" value="1"/>
</dbReference>
<dbReference type="PANTHER" id="PTHR42085">
    <property type="entry name" value="F-BOX DOMAIN-CONTAINING PROTEIN"/>
    <property type="match status" value="1"/>
</dbReference>
<dbReference type="InterPro" id="IPR038883">
    <property type="entry name" value="AN11006-like"/>
</dbReference>
<organism evidence="2 3">
    <name type="scientific">Curvularia clavata</name>
    <dbReference type="NCBI Taxonomy" id="95742"/>
    <lineage>
        <taxon>Eukaryota</taxon>
        <taxon>Fungi</taxon>
        <taxon>Dikarya</taxon>
        <taxon>Ascomycota</taxon>
        <taxon>Pezizomycotina</taxon>
        <taxon>Dothideomycetes</taxon>
        <taxon>Pleosporomycetidae</taxon>
        <taxon>Pleosporales</taxon>
        <taxon>Pleosporineae</taxon>
        <taxon>Pleosporaceae</taxon>
        <taxon>Curvularia</taxon>
    </lineage>
</organism>
<accession>A0A9Q8ZD21</accession>
<name>A0A9Q8ZD21_CURCL</name>
<keyword evidence="3" id="KW-1185">Reference proteome</keyword>
<reference evidence="2" key="1">
    <citation type="submission" date="2021-12" db="EMBL/GenBank/DDBJ databases">
        <title>Curvularia clavata genome.</title>
        <authorList>
            <person name="Cao Y."/>
        </authorList>
    </citation>
    <scope>NUCLEOTIDE SEQUENCE</scope>
    <source>
        <strain evidence="2">Yc1106</strain>
    </source>
</reference>
<evidence type="ECO:0000256" key="1">
    <source>
        <dbReference type="SAM" id="MobiDB-lite"/>
    </source>
</evidence>
<dbReference type="Proteomes" id="UP001056012">
    <property type="component" value="Chromosome 5"/>
</dbReference>
<feature type="compositionally biased region" description="Basic and acidic residues" evidence="1">
    <location>
        <begin position="265"/>
        <end position="281"/>
    </location>
</feature>
<gene>
    <name evidence="2" type="ORF">yc1106_06764</name>
</gene>
<dbReference type="VEuPathDB" id="FungiDB:yc1106_06764"/>
<proteinExistence type="predicted"/>